<proteinExistence type="inferred from homology"/>
<dbReference type="InterPro" id="IPR012341">
    <property type="entry name" value="6hp_glycosidase-like_sf"/>
</dbReference>
<dbReference type="InterPro" id="IPR052369">
    <property type="entry name" value="UG_Glycosaminoglycan_Hydrolase"/>
</dbReference>
<dbReference type="EMBL" id="CP048882">
    <property type="protein sequence ID" value="QPP10315.1"/>
    <property type="molecule type" value="Genomic_DNA"/>
</dbReference>
<gene>
    <name evidence="4" type="ORF">G4Z16_01110</name>
</gene>
<name>A0A7T1WWQ4_9ACTN</name>
<feature type="binding site" evidence="3">
    <location>
        <position position="194"/>
    </location>
    <ligand>
        <name>substrate</name>
    </ligand>
</feature>
<evidence type="ECO:0008006" key="6">
    <source>
        <dbReference type="Google" id="ProtNLM"/>
    </source>
</evidence>
<reference evidence="5" key="1">
    <citation type="submission" date="2020-02" db="EMBL/GenBank/DDBJ databases">
        <title>Streptomyces sp. ASO4wet.</title>
        <authorList>
            <person name="Risdian C."/>
            <person name="Landwehr W."/>
            <person name="Schupp P."/>
            <person name="Wink J."/>
        </authorList>
    </citation>
    <scope>NUCLEOTIDE SEQUENCE [LARGE SCALE GENOMIC DNA]</scope>
    <source>
        <strain evidence="5">ASO4wet</strain>
    </source>
</reference>
<dbReference type="Proteomes" id="UP000595046">
    <property type="component" value="Chromosome"/>
</dbReference>
<comment type="similarity">
    <text evidence="2">Belongs to the glycosyl hydrolase 88 family.</text>
</comment>
<evidence type="ECO:0000256" key="1">
    <source>
        <dbReference type="ARBA" id="ARBA00022801"/>
    </source>
</evidence>
<dbReference type="KEGG" id="sbat:G4Z16_01110"/>
<dbReference type="PANTHER" id="PTHR36845:SF1">
    <property type="entry name" value="HYDROLASE, PUTATIVE (AFU_ORTHOLOGUE AFUA_7G05090)-RELATED"/>
    <property type="match status" value="1"/>
</dbReference>
<feature type="binding site" evidence="3">
    <location>
        <position position="190"/>
    </location>
    <ligand>
        <name>substrate</name>
    </ligand>
</feature>
<dbReference type="InterPro" id="IPR008928">
    <property type="entry name" value="6-hairpin_glycosidase_sf"/>
</dbReference>
<accession>A0A7T1WWQ4</accession>
<sequence>MATGEWTRSPNGDWTGGFFVGQLWLAAATGNGPVETARTWTERVRPRAASDTIFRGFLFWYGAAIGYRLTGDEYAKKAALEGAYALAESFHPAAGLLPLGSTAEEAHSVGADETNIDGVPGGAPLLYWAADLTGDESLRLKARSHVARHLELLVREDDSVVQSASFDANTGALIKTYTHKGIRDDSTWARAQAWAMLGTAQAARYEPDAFTADAVRVCDWWCDHLPEGKVAYWDFDAPQHEPEPLLDTSATAIAAAALLKMRTVNPARADEYERTARDMVAAMVEHHLSPPSADGPPAGILGDACYNHRIQLATKNELVWGTYFLLESLLTLTGQLATHEL</sequence>
<evidence type="ECO:0000313" key="4">
    <source>
        <dbReference type="EMBL" id="QPP10315.1"/>
    </source>
</evidence>
<dbReference type="SUPFAM" id="SSF48208">
    <property type="entry name" value="Six-hairpin glycosidases"/>
    <property type="match status" value="1"/>
</dbReference>
<evidence type="ECO:0000256" key="2">
    <source>
        <dbReference type="ARBA" id="ARBA00038358"/>
    </source>
</evidence>
<dbReference type="PANTHER" id="PTHR36845">
    <property type="entry name" value="HYDROLASE, PUTATIVE (AFU_ORTHOLOGUE AFUA_7G05090)-RELATED"/>
    <property type="match status" value="1"/>
</dbReference>
<feature type="binding site" evidence="3">
    <location>
        <position position="178"/>
    </location>
    <ligand>
        <name>substrate</name>
    </ligand>
</feature>
<dbReference type="GO" id="GO:0000272">
    <property type="term" value="P:polysaccharide catabolic process"/>
    <property type="evidence" value="ECO:0007669"/>
    <property type="project" value="TreeGrafter"/>
</dbReference>
<dbReference type="GO" id="GO:0052757">
    <property type="term" value="F:chondroitin hydrolase activity"/>
    <property type="evidence" value="ECO:0007669"/>
    <property type="project" value="TreeGrafter"/>
</dbReference>
<keyword evidence="1" id="KW-0378">Hydrolase</keyword>
<dbReference type="Gene3D" id="1.50.10.10">
    <property type="match status" value="1"/>
</dbReference>
<keyword evidence="5" id="KW-1185">Reference proteome</keyword>
<evidence type="ECO:0000313" key="5">
    <source>
        <dbReference type="Proteomes" id="UP000595046"/>
    </source>
</evidence>
<evidence type="ECO:0000256" key="3">
    <source>
        <dbReference type="PIRSR" id="PIRSR610905-2"/>
    </source>
</evidence>
<protein>
    <recommendedName>
        <fullName evidence="6">Glycosyl hydrolase</fullName>
    </recommendedName>
</protein>
<dbReference type="InterPro" id="IPR010905">
    <property type="entry name" value="Glyco_hydro_88"/>
</dbReference>
<dbReference type="Pfam" id="PF07470">
    <property type="entry name" value="Glyco_hydro_88"/>
    <property type="match status" value="1"/>
</dbReference>
<dbReference type="AlphaFoldDB" id="A0A7T1WWQ4"/>
<feature type="binding site" evidence="3">
    <location>
        <position position="117"/>
    </location>
    <ligand>
        <name>substrate</name>
    </ligand>
</feature>
<organism evidence="4 5">
    <name type="scientific">Streptomyces bathyalis</name>
    <dbReference type="NCBI Taxonomy" id="2710756"/>
    <lineage>
        <taxon>Bacteria</taxon>
        <taxon>Bacillati</taxon>
        <taxon>Actinomycetota</taxon>
        <taxon>Actinomycetes</taxon>
        <taxon>Kitasatosporales</taxon>
        <taxon>Streptomycetaceae</taxon>
        <taxon>Streptomyces</taxon>
    </lineage>
</organism>